<keyword evidence="7" id="KW-0479">Metal-binding</keyword>
<comment type="similarity">
    <text evidence="3 16">Belongs to the peptidase M14 family.</text>
</comment>
<dbReference type="FunFam" id="3.40.630.10:FF:000084">
    <property type="entry name" value="Carboxypeptidase B2"/>
    <property type="match status" value="1"/>
</dbReference>
<feature type="chain" id="PRO_5020818828" description="Inactive metallocarboxypeptidase ECM14" evidence="17">
    <location>
        <begin position="22"/>
        <end position="448"/>
    </location>
</feature>
<keyword evidence="10" id="KW-0862">Zinc</keyword>
<keyword evidence="6" id="KW-0645">Protease</keyword>
<evidence type="ECO:0000256" key="10">
    <source>
        <dbReference type="ARBA" id="ARBA00022833"/>
    </source>
</evidence>
<keyword evidence="20" id="KW-1185">Reference proteome</keyword>
<evidence type="ECO:0000256" key="8">
    <source>
        <dbReference type="ARBA" id="ARBA00022729"/>
    </source>
</evidence>
<comment type="cofactor">
    <cofactor evidence="1">
        <name>Zn(2+)</name>
        <dbReference type="ChEBI" id="CHEBI:29105"/>
    </cofactor>
</comment>
<evidence type="ECO:0000256" key="17">
    <source>
        <dbReference type="SAM" id="SignalP"/>
    </source>
</evidence>
<reference evidence="19 20" key="1">
    <citation type="submission" date="2019-02" db="EMBL/GenBank/DDBJ databases">
        <title>Genome sequencing of the rare red list fungi Antrodiella citrinella (Flaviporus citrinellus).</title>
        <authorList>
            <person name="Buettner E."/>
            <person name="Kellner H."/>
        </authorList>
    </citation>
    <scope>NUCLEOTIDE SEQUENCE [LARGE SCALE GENOMIC DNA]</scope>
    <source>
        <strain evidence="19 20">DSM 108506</strain>
    </source>
</reference>
<evidence type="ECO:0000256" key="15">
    <source>
        <dbReference type="ARBA" id="ARBA00026213"/>
    </source>
</evidence>
<dbReference type="GO" id="GO:0004181">
    <property type="term" value="F:metallocarboxypeptidase activity"/>
    <property type="evidence" value="ECO:0007669"/>
    <property type="project" value="InterPro"/>
</dbReference>
<accession>A0A4S4N033</accession>
<evidence type="ECO:0000256" key="1">
    <source>
        <dbReference type="ARBA" id="ARBA00001947"/>
    </source>
</evidence>
<comment type="caution">
    <text evidence="19">The sequence shown here is derived from an EMBL/GenBank/DDBJ whole genome shotgun (WGS) entry which is preliminary data.</text>
</comment>
<name>A0A4S4N033_9APHY</name>
<dbReference type="GO" id="GO:0005615">
    <property type="term" value="C:extracellular space"/>
    <property type="evidence" value="ECO:0007669"/>
    <property type="project" value="TreeGrafter"/>
</dbReference>
<evidence type="ECO:0000259" key="18">
    <source>
        <dbReference type="PROSITE" id="PS52035"/>
    </source>
</evidence>
<sequence length="448" mass="50231">MVSTAFIVFWSILPLIRSSSATLDQKVLSLAPNAIPVSSVLRRFQTDSEDEREELLYAAQLANADVWHVAANHVDIFIPSSHDHLFSTLDTVGLSYNDSLIPSTLLEPPPKLAAPWSLISLTNSTFHEDYHRLEDIDSFVDELLELYPDLVTRTDIGHSSEGREMFALTISKPKVTDTSDNAKKTGFVLTGAQHAREWIATSTAMYLTHALVADASEPYSLSTLLNRFDFHVILVPNPDGYVYTWERDRLWYKNRQVIGPNERCVGIDMNRNWGYKWKPKARFPQVNKKKPTLPTDPCAPWYPGHRPFEAPEVNNIANWITTLPNLNAYVDLRSYGQMLSTPYSFSCKKAPKDAEDQVEAAMGAARAIKAIHGTVFTTGRLCQMLYMAPGNVVDYMSATAGIKFAYAAHLRDTGTYGFSLPPEWIRPVGEETVSMIKSLASFITSPKY</sequence>
<protein>
    <recommendedName>
        <fullName evidence="14">Inactive metallocarboxypeptidase ECM14</fullName>
    </recommendedName>
    <alternativeName>
        <fullName evidence="15">Inactive metallocarboxypeptidase ecm14</fullName>
    </alternativeName>
</protein>
<evidence type="ECO:0000256" key="12">
    <source>
        <dbReference type="ARBA" id="ARBA00023157"/>
    </source>
</evidence>
<evidence type="ECO:0000256" key="7">
    <source>
        <dbReference type="ARBA" id="ARBA00022723"/>
    </source>
</evidence>
<keyword evidence="12" id="KW-1015">Disulfide bond</keyword>
<keyword evidence="9" id="KW-0378">Hydrolase</keyword>
<evidence type="ECO:0000256" key="4">
    <source>
        <dbReference type="ARBA" id="ARBA00022525"/>
    </source>
</evidence>
<dbReference type="GO" id="GO:0008270">
    <property type="term" value="F:zinc ion binding"/>
    <property type="evidence" value="ECO:0007669"/>
    <property type="project" value="InterPro"/>
</dbReference>
<dbReference type="OrthoDB" id="3626597at2759"/>
<evidence type="ECO:0000313" key="20">
    <source>
        <dbReference type="Proteomes" id="UP000308730"/>
    </source>
</evidence>
<feature type="domain" description="Peptidase M14" evidence="18">
    <location>
        <begin position="129"/>
        <end position="443"/>
    </location>
</feature>
<comment type="caution">
    <text evidence="16">Lacks conserved residue(s) required for the propagation of feature annotation.</text>
</comment>
<evidence type="ECO:0000256" key="11">
    <source>
        <dbReference type="ARBA" id="ARBA00023049"/>
    </source>
</evidence>
<evidence type="ECO:0000313" key="19">
    <source>
        <dbReference type="EMBL" id="THH32186.1"/>
    </source>
</evidence>
<dbReference type="Pfam" id="PF00246">
    <property type="entry name" value="Peptidase_M14"/>
    <property type="match status" value="1"/>
</dbReference>
<dbReference type="SMART" id="SM00631">
    <property type="entry name" value="Zn_pept"/>
    <property type="match status" value="1"/>
</dbReference>
<dbReference type="Gene3D" id="3.40.630.10">
    <property type="entry name" value="Zn peptidases"/>
    <property type="match status" value="1"/>
</dbReference>
<dbReference type="CDD" id="cd03860">
    <property type="entry name" value="M14_CP_A-B_like"/>
    <property type="match status" value="1"/>
</dbReference>
<proteinExistence type="inferred from homology"/>
<dbReference type="PRINTS" id="PR00765">
    <property type="entry name" value="CRBOXYPTASEA"/>
</dbReference>
<keyword evidence="8 17" id="KW-0732">Signal</keyword>
<organism evidence="19 20">
    <name type="scientific">Antrodiella citrinella</name>
    <dbReference type="NCBI Taxonomy" id="2447956"/>
    <lineage>
        <taxon>Eukaryota</taxon>
        <taxon>Fungi</taxon>
        <taxon>Dikarya</taxon>
        <taxon>Basidiomycota</taxon>
        <taxon>Agaricomycotina</taxon>
        <taxon>Agaricomycetes</taxon>
        <taxon>Polyporales</taxon>
        <taxon>Steccherinaceae</taxon>
        <taxon>Antrodiella</taxon>
    </lineage>
</organism>
<evidence type="ECO:0000256" key="13">
    <source>
        <dbReference type="ARBA" id="ARBA00025210"/>
    </source>
</evidence>
<dbReference type="PANTHER" id="PTHR11705:SF147">
    <property type="entry name" value="INACTIVE METALLOCARBOXYPEPTIDASE ECM14"/>
    <property type="match status" value="1"/>
</dbReference>
<dbReference type="PROSITE" id="PS52035">
    <property type="entry name" value="PEPTIDASE_M14"/>
    <property type="match status" value="1"/>
</dbReference>
<dbReference type="SUPFAM" id="SSF53187">
    <property type="entry name" value="Zn-dependent exopeptidases"/>
    <property type="match status" value="1"/>
</dbReference>
<dbReference type="GO" id="GO:0006508">
    <property type="term" value="P:proteolysis"/>
    <property type="evidence" value="ECO:0007669"/>
    <property type="project" value="UniProtKB-KW"/>
</dbReference>
<evidence type="ECO:0000256" key="6">
    <source>
        <dbReference type="ARBA" id="ARBA00022670"/>
    </source>
</evidence>
<evidence type="ECO:0000256" key="9">
    <source>
        <dbReference type="ARBA" id="ARBA00022801"/>
    </source>
</evidence>
<feature type="signal peptide" evidence="17">
    <location>
        <begin position="1"/>
        <end position="21"/>
    </location>
</feature>
<dbReference type="Proteomes" id="UP000308730">
    <property type="component" value="Unassembled WGS sequence"/>
</dbReference>
<comment type="subcellular location">
    <subcellularLocation>
        <location evidence="2">Secreted</location>
    </subcellularLocation>
</comment>
<keyword evidence="5" id="KW-0121">Carboxypeptidase</keyword>
<evidence type="ECO:0000256" key="5">
    <source>
        <dbReference type="ARBA" id="ARBA00022645"/>
    </source>
</evidence>
<comment type="function">
    <text evidence="13">Inactive carboxypeptidase that may play a role in cell wall organization and biogenesis.</text>
</comment>
<evidence type="ECO:0000256" key="14">
    <source>
        <dbReference type="ARBA" id="ARBA00026187"/>
    </source>
</evidence>
<dbReference type="PANTHER" id="PTHR11705">
    <property type="entry name" value="PROTEASE FAMILY M14 CARBOXYPEPTIDASE A,B"/>
    <property type="match status" value="1"/>
</dbReference>
<evidence type="ECO:0000256" key="16">
    <source>
        <dbReference type="PROSITE-ProRule" id="PRU01379"/>
    </source>
</evidence>
<gene>
    <name evidence="19" type="ORF">EUX98_g1981</name>
</gene>
<dbReference type="EMBL" id="SGPM01000027">
    <property type="protein sequence ID" value="THH32186.1"/>
    <property type="molecule type" value="Genomic_DNA"/>
</dbReference>
<keyword evidence="11" id="KW-0482">Metalloprotease</keyword>
<dbReference type="InterPro" id="IPR000834">
    <property type="entry name" value="Peptidase_M14"/>
</dbReference>
<dbReference type="AlphaFoldDB" id="A0A4S4N033"/>
<keyword evidence="4" id="KW-0964">Secreted</keyword>
<evidence type="ECO:0000256" key="2">
    <source>
        <dbReference type="ARBA" id="ARBA00004613"/>
    </source>
</evidence>
<evidence type="ECO:0000256" key="3">
    <source>
        <dbReference type="ARBA" id="ARBA00005988"/>
    </source>
</evidence>